<dbReference type="InterPro" id="IPR050256">
    <property type="entry name" value="Glycosyltransferase_2"/>
</dbReference>
<sequence>MTLSLPPLPAKQTRPASPKISCVVPAYNEAKHIANFLIDLQTTLAAFTSNYEIIVVNDGSTDNTAEAVATVAADCAVRYLSLSRNFGKEAALSAGIDRAKGDAVILLDGDYQHPLELLPEMLSLWQTGYDMVYGVIADRRHESLLKRWGTGLFYNLMERDSVINIPRNAGDFRLLDRCVVDALRQLPERNRFMKGLYAWVGYKSIALPFTPLDRASGVSSFRLRGLGKLALAGITAFTTLPLRVWSGIGAVISIASILYALYVMLETLFFGNPTPGWATLTVSLMFFSGVQLFSIGILGEYLGRVYEEVKMRPLYLIAEDLDHGRTDAATRTISTSSENIQL</sequence>
<dbReference type="Proteomes" id="UP000275663">
    <property type="component" value="Chromosome"/>
</dbReference>
<dbReference type="GO" id="GO:0016740">
    <property type="term" value="F:transferase activity"/>
    <property type="evidence" value="ECO:0007669"/>
    <property type="project" value="UniProtKB-KW"/>
</dbReference>
<dbReference type="KEGG" id="upv:EJN92_18275"/>
<dbReference type="SUPFAM" id="SSF53448">
    <property type="entry name" value="Nucleotide-diphospho-sugar transferases"/>
    <property type="match status" value="1"/>
</dbReference>
<keyword evidence="4" id="KW-1185">Reference proteome</keyword>
<dbReference type="OrthoDB" id="9811884at2"/>
<keyword evidence="1" id="KW-1133">Transmembrane helix</keyword>
<organism evidence="3 4">
    <name type="scientific">Undibacterium parvum</name>
    <dbReference type="NCBI Taxonomy" id="401471"/>
    <lineage>
        <taxon>Bacteria</taxon>
        <taxon>Pseudomonadati</taxon>
        <taxon>Pseudomonadota</taxon>
        <taxon>Betaproteobacteria</taxon>
        <taxon>Burkholderiales</taxon>
        <taxon>Oxalobacteraceae</taxon>
        <taxon>Undibacterium</taxon>
    </lineage>
</organism>
<dbReference type="InterPro" id="IPR001173">
    <property type="entry name" value="Glyco_trans_2-like"/>
</dbReference>
<evidence type="ECO:0000256" key="1">
    <source>
        <dbReference type="SAM" id="Phobius"/>
    </source>
</evidence>
<dbReference type="Gene3D" id="3.90.550.10">
    <property type="entry name" value="Spore Coat Polysaccharide Biosynthesis Protein SpsA, Chain A"/>
    <property type="match status" value="1"/>
</dbReference>
<feature type="transmembrane region" description="Helical" evidence="1">
    <location>
        <begin position="244"/>
        <end position="265"/>
    </location>
</feature>
<protein>
    <submittedName>
        <fullName evidence="3">Glycosyltransferase</fullName>
    </submittedName>
</protein>
<dbReference type="CDD" id="cd04187">
    <property type="entry name" value="DPM1_like_bac"/>
    <property type="match status" value="1"/>
</dbReference>
<dbReference type="GO" id="GO:0005886">
    <property type="term" value="C:plasma membrane"/>
    <property type="evidence" value="ECO:0007669"/>
    <property type="project" value="TreeGrafter"/>
</dbReference>
<evidence type="ECO:0000259" key="2">
    <source>
        <dbReference type="Pfam" id="PF00535"/>
    </source>
</evidence>
<accession>A0A3Q9BVA0</accession>
<evidence type="ECO:0000313" key="4">
    <source>
        <dbReference type="Proteomes" id="UP000275663"/>
    </source>
</evidence>
<keyword evidence="3" id="KW-0808">Transferase</keyword>
<gene>
    <name evidence="3" type="ORF">EJN92_18275</name>
</gene>
<reference evidence="3 4" key="1">
    <citation type="journal article" date="2011" name="Int. J. Syst. Evol. Microbiol.">
        <title>Description of Undibacterium oligocarboniphilum sp. nov., isolated from purified water, and Undibacterium pigrum strain CCUG 49012 as the type strain of Undibacterium parvum sp. nov., and emended descriptions of the genus Undibacterium and the species Undibacterium pigrum.</title>
        <authorList>
            <person name="Eder W."/>
            <person name="Wanner G."/>
            <person name="Ludwig W."/>
            <person name="Busse H.J."/>
            <person name="Ziemke-Kageler F."/>
            <person name="Lang E."/>
        </authorList>
    </citation>
    <scope>NUCLEOTIDE SEQUENCE [LARGE SCALE GENOMIC DNA]</scope>
    <source>
        <strain evidence="3 4">DSM 23061</strain>
    </source>
</reference>
<dbReference type="PANTHER" id="PTHR48090:SF8">
    <property type="entry name" value="GLYCOSYLTRANSFERASE CSBB-RELATED"/>
    <property type="match status" value="1"/>
</dbReference>
<keyword evidence="1" id="KW-0812">Transmembrane</keyword>
<feature type="domain" description="Glycosyltransferase 2-like" evidence="2">
    <location>
        <begin position="21"/>
        <end position="180"/>
    </location>
</feature>
<dbReference type="InterPro" id="IPR029044">
    <property type="entry name" value="Nucleotide-diphossugar_trans"/>
</dbReference>
<proteinExistence type="predicted"/>
<evidence type="ECO:0000313" key="3">
    <source>
        <dbReference type="EMBL" id="AZP14655.1"/>
    </source>
</evidence>
<keyword evidence="1" id="KW-0472">Membrane</keyword>
<dbReference type="PANTHER" id="PTHR48090">
    <property type="entry name" value="UNDECAPRENYL-PHOSPHATE 4-DEOXY-4-FORMAMIDO-L-ARABINOSE TRANSFERASE-RELATED"/>
    <property type="match status" value="1"/>
</dbReference>
<dbReference type="Pfam" id="PF00535">
    <property type="entry name" value="Glycos_transf_2"/>
    <property type="match status" value="1"/>
</dbReference>
<dbReference type="EMBL" id="CP034464">
    <property type="protein sequence ID" value="AZP14655.1"/>
    <property type="molecule type" value="Genomic_DNA"/>
</dbReference>
<dbReference type="AlphaFoldDB" id="A0A3Q9BVA0"/>
<name>A0A3Q9BVA0_9BURK</name>
<feature type="transmembrane region" description="Helical" evidence="1">
    <location>
        <begin position="277"/>
        <end position="302"/>
    </location>
</feature>